<evidence type="ECO:0000256" key="1">
    <source>
        <dbReference type="ARBA" id="ARBA00005641"/>
    </source>
</evidence>
<keyword evidence="4" id="KW-0119">Carbohydrate metabolism</keyword>
<dbReference type="InterPro" id="IPR050386">
    <property type="entry name" value="Glycosyl_hydrolase_5"/>
</dbReference>
<dbReference type="Pfam" id="PF00150">
    <property type="entry name" value="Cellulase"/>
    <property type="match status" value="1"/>
</dbReference>
<dbReference type="PANTHER" id="PTHR31297:SF41">
    <property type="entry name" value="ENDOGLUCANASE, PUTATIVE (AFU_ORTHOLOGUE AFUA_5G01830)-RELATED"/>
    <property type="match status" value="1"/>
</dbReference>
<reference evidence="9" key="1">
    <citation type="submission" date="2012-03" db="EMBL/GenBank/DDBJ databases">
        <title>Functional metagenomics reveals considerable lignocellulase gene clusters in the gut microbiome of a wood-feeding higher termite.</title>
        <authorList>
            <person name="Liu N."/>
        </authorList>
    </citation>
    <scope>NUCLEOTIDE SEQUENCE</scope>
</reference>
<evidence type="ECO:0000256" key="2">
    <source>
        <dbReference type="ARBA" id="ARBA00022801"/>
    </source>
</evidence>
<dbReference type="GO" id="GO:0030245">
    <property type="term" value="P:cellulose catabolic process"/>
    <property type="evidence" value="ECO:0007669"/>
    <property type="project" value="UniProtKB-KW"/>
</dbReference>
<dbReference type="InterPro" id="IPR017853">
    <property type="entry name" value="GH"/>
</dbReference>
<dbReference type="AlphaFoldDB" id="A0A806KB31"/>
<dbReference type="Gene3D" id="3.20.20.80">
    <property type="entry name" value="Glycosidases"/>
    <property type="match status" value="1"/>
</dbReference>
<keyword evidence="3" id="KW-0136">Cellulose degradation</keyword>
<dbReference type="GO" id="GO:0005576">
    <property type="term" value="C:extracellular region"/>
    <property type="evidence" value="ECO:0007669"/>
    <property type="project" value="TreeGrafter"/>
</dbReference>
<evidence type="ECO:0000259" key="8">
    <source>
        <dbReference type="Pfam" id="PF00150"/>
    </source>
</evidence>
<dbReference type="PANTHER" id="PTHR31297">
    <property type="entry name" value="GLUCAN ENDO-1,6-BETA-GLUCOSIDASE B"/>
    <property type="match status" value="1"/>
</dbReference>
<organism evidence="9">
    <name type="scientific">uncultured bacterium contig00053</name>
    <dbReference type="NCBI Taxonomy" id="1181537"/>
    <lineage>
        <taxon>Bacteria</taxon>
        <taxon>environmental samples</taxon>
    </lineage>
</organism>
<evidence type="ECO:0000256" key="7">
    <source>
        <dbReference type="RuleBase" id="RU361153"/>
    </source>
</evidence>
<evidence type="ECO:0000256" key="4">
    <source>
        <dbReference type="ARBA" id="ARBA00023277"/>
    </source>
</evidence>
<feature type="domain" description="Glycoside hydrolase family 5" evidence="8">
    <location>
        <begin position="82"/>
        <end position="399"/>
    </location>
</feature>
<evidence type="ECO:0000256" key="5">
    <source>
        <dbReference type="ARBA" id="ARBA00023295"/>
    </source>
</evidence>
<keyword evidence="6" id="KW-0624">Polysaccharide degradation</keyword>
<dbReference type="GO" id="GO:0008422">
    <property type="term" value="F:beta-glucosidase activity"/>
    <property type="evidence" value="ECO:0007669"/>
    <property type="project" value="TreeGrafter"/>
</dbReference>
<dbReference type="InterPro" id="IPR001547">
    <property type="entry name" value="Glyco_hydro_5"/>
</dbReference>
<evidence type="ECO:0000313" key="9">
    <source>
        <dbReference type="EMBL" id="AGS51796.1"/>
    </source>
</evidence>
<dbReference type="InterPro" id="IPR018087">
    <property type="entry name" value="Glyco_hydro_5_CS"/>
</dbReference>
<evidence type="ECO:0000256" key="6">
    <source>
        <dbReference type="ARBA" id="ARBA00023326"/>
    </source>
</evidence>
<dbReference type="GO" id="GO:0009986">
    <property type="term" value="C:cell surface"/>
    <property type="evidence" value="ECO:0007669"/>
    <property type="project" value="TreeGrafter"/>
</dbReference>
<protein>
    <submittedName>
        <fullName evidence="9">Endoglucanase</fullName>
    </submittedName>
</protein>
<keyword evidence="2 7" id="KW-0378">Hydrolase</keyword>
<evidence type="ECO:0000256" key="3">
    <source>
        <dbReference type="ARBA" id="ARBA00023001"/>
    </source>
</evidence>
<name>A0A806KB31_9BACT</name>
<sequence length="428" mass="49432">MSLKSAQEIKIIFFLVVIMTFTVQCSGNKNSSNTNNADSTDAGSLSSLEFVKTMGAGWNLGNTLDAHWNRARPWISNPSPAQIETLWGNPVTTKAMINFLKEEGFTTIRIPVTWYIFTGQAPDYIIDSRWMDRVQEVVDYVIDNGMFCILNAHHEDYVSGSNYENGWFRLYDREEDRALDDSEKERINSRFAKIWAQIAERFKNYSEYLIFEGINEPRTEGLNNISYQMYEEQNRFLNELLQTFINTVRDSGGKNYDRHLMVTPYFASVGMSLSDSDGRIRSFLDRNARKLRVTDPRDRLIVSLHYYEPWGFVTAPDDSQWHSWYFDMDVGSVSSNINNVYRIIRENFILYGIPVIMGETGAIRRIMPDGNSNDAERVKWAQYYISGLKQMGVPVIIWDDGGMFKLFDRSALRWEYPEIAAAIVNASK</sequence>
<dbReference type="PROSITE" id="PS00659">
    <property type="entry name" value="GLYCOSYL_HYDROL_F5"/>
    <property type="match status" value="1"/>
</dbReference>
<accession>A0A806KB31</accession>
<keyword evidence="5 7" id="KW-0326">Glycosidase</keyword>
<dbReference type="SUPFAM" id="SSF51445">
    <property type="entry name" value="(Trans)glycosidases"/>
    <property type="match status" value="1"/>
</dbReference>
<dbReference type="EMBL" id="JQ844171">
    <property type="protein sequence ID" value="AGS51796.1"/>
    <property type="molecule type" value="Genomic_DNA"/>
</dbReference>
<proteinExistence type="inferred from homology"/>
<comment type="similarity">
    <text evidence="1 7">Belongs to the glycosyl hydrolase 5 (cellulase A) family.</text>
</comment>